<evidence type="ECO:0000313" key="3">
    <source>
        <dbReference type="Proteomes" id="UP001159042"/>
    </source>
</evidence>
<evidence type="ECO:0000313" key="2">
    <source>
        <dbReference type="EMBL" id="KAJ8919773.1"/>
    </source>
</evidence>
<organism evidence="2 3">
    <name type="scientific">Exocentrus adspersus</name>
    <dbReference type="NCBI Taxonomy" id="1586481"/>
    <lineage>
        <taxon>Eukaryota</taxon>
        <taxon>Metazoa</taxon>
        <taxon>Ecdysozoa</taxon>
        <taxon>Arthropoda</taxon>
        <taxon>Hexapoda</taxon>
        <taxon>Insecta</taxon>
        <taxon>Pterygota</taxon>
        <taxon>Neoptera</taxon>
        <taxon>Endopterygota</taxon>
        <taxon>Coleoptera</taxon>
        <taxon>Polyphaga</taxon>
        <taxon>Cucujiformia</taxon>
        <taxon>Chrysomeloidea</taxon>
        <taxon>Cerambycidae</taxon>
        <taxon>Lamiinae</taxon>
        <taxon>Acanthocinini</taxon>
        <taxon>Exocentrus</taxon>
    </lineage>
</organism>
<protein>
    <submittedName>
        <fullName evidence="2">Uncharacterized protein</fullName>
    </submittedName>
</protein>
<keyword evidence="3" id="KW-1185">Reference proteome</keyword>
<comment type="caution">
    <text evidence="2">The sequence shown here is derived from an EMBL/GenBank/DDBJ whole genome shotgun (WGS) entry which is preliminary data.</text>
</comment>
<accession>A0AAV8VZV3</accession>
<dbReference type="AlphaFoldDB" id="A0AAV8VZV3"/>
<name>A0AAV8VZV3_9CUCU</name>
<gene>
    <name evidence="2" type="ORF">NQ315_006302</name>
</gene>
<keyword evidence="1" id="KW-0732">Signal</keyword>
<dbReference type="Proteomes" id="UP001159042">
    <property type="component" value="Unassembled WGS sequence"/>
</dbReference>
<feature type="chain" id="PRO_5043664521" evidence="1">
    <location>
        <begin position="20"/>
        <end position="141"/>
    </location>
</feature>
<sequence>MWRELLVLTASALFYNVTPQNLQRHSQSGDEAPLEGFHLDLREIQRQNQITTQILQNYLEKRLFGNNRSSKPPSLWEILPRTRRKPKNNIQEVINGTLEGDKESLQSVESERVSAYEDYLDREFDENEGRIFFFIPFQTIT</sequence>
<evidence type="ECO:0000256" key="1">
    <source>
        <dbReference type="SAM" id="SignalP"/>
    </source>
</evidence>
<proteinExistence type="predicted"/>
<reference evidence="2 3" key="1">
    <citation type="journal article" date="2023" name="Insect Mol. Biol.">
        <title>Genome sequencing provides insights into the evolution of gene families encoding plant cell wall-degrading enzymes in longhorned beetles.</title>
        <authorList>
            <person name="Shin N.R."/>
            <person name="Okamura Y."/>
            <person name="Kirsch R."/>
            <person name="Pauchet Y."/>
        </authorList>
    </citation>
    <scope>NUCLEOTIDE SEQUENCE [LARGE SCALE GENOMIC DNA]</scope>
    <source>
        <strain evidence="2">EAD_L_NR</strain>
    </source>
</reference>
<feature type="signal peptide" evidence="1">
    <location>
        <begin position="1"/>
        <end position="19"/>
    </location>
</feature>
<dbReference type="EMBL" id="JANEYG010000016">
    <property type="protein sequence ID" value="KAJ8919773.1"/>
    <property type="molecule type" value="Genomic_DNA"/>
</dbReference>